<name>A0A5C0XNN2_PYRFU</name>
<dbReference type="Proteomes" id="UP000324354">
    <property type="component" value="Chromosome"/>
</dbReference>
<sequence length="109" mass="12712">MWIAENFSEEHKQALNWLNENTGQDIGFFGLEVKAVKIENSPYAVNFDVVVMPNQWRKISKSAVSRLGPRQEAYLDIWRRVLDKYGRNLRPRPEHKLVFGSGVFDVAYE</sequence>
<dbReference type="AlphaFoldDB" id="A0A5C0XNN2"/>
<organism evidence="1 2">
    <name type="scientific">Pyrococcus furiosus (strain ATCC 43587 / DSM 3638 / JCM 8422 / Vc1)</name>
    <dbReference type="NCBI Taxonomy" id="186497"/>
    <lineage>
        <taxon>Archaea</taxon>
        <taxon>Methanobacteriati</taxon>
        <taxon>Methanobacteriota</taxon>
        <taxon>Thermococci</taxon>
        <taxon>Thermococcales</taxon>
        <taxon>Thermococcaceae</taxon>
        <taxon>Pyrococcus</taxon>
    </lineage>
</organism>
<reference evidence="1 2" key="1">
    <citation type="submission" date="2017-08" db="EMBL/GenBank/DDBJ databases">
        <title>Resequencing and Reannotation of the genome of Pyrococcus furiosus type strain DSM3638.</title>
        <authorList>
            <person name="Reichelt R.M."/>
            <person name="Bunk B."/>
        </authorList>
    </citation>
    <scope>NUCLEOTIDE SEQUENCE [LARGE SCALE GENOMIC DNA]</scope>
    <source>
        <strain evidence="1 2">DSM 3638</strain>
    </source>
</reference>
<gene>
    <name evidence="1" type="ORF">PFDSM3638_04190</name>
</gene>
<evidence type="ECO:0000313" key="2">
    <source>
        <dbReference type="Proteomes" id="UP000324354"/>
    </source>
</evidence>
<protein>
    <submittedName>
        <fullName evidence="1">Uncharacterized protein</fullName>
    </submittedName>
</protein>
<evidence type="ECO:0000313" key="1">
    <source>
        <dbReference type="EMBL" id="QEK78513.1"/>
    </source>
</evidence>
<dbReference type="OrthoDB" id="200578at2157"/>
<dbReference type="GeneID" id="25398443"/>
<accession>A0A5C0XNN2</accession>
<dbReference type="RefSeq" id="WP_011011972.1">
    <property type="nucleotide sequence ID" value="NC_003413.1"/>
</dbReference>
<proteinExistence type="predicted"/>
<dbReference type="EMBL" id="CP023154">
    <property type="protein sequence ID" value="QEK78513.1"/>
    <property type="molecule type" value="Genomic_DNA"/>
</dbReference>